<dbReference type="OrthoDB" id="4249752at2"/>
<dbReference type="Proteomes" id="UP000199063">
    <property type="component" value="Unassembled WGS sequence"/>
</dbReference>
<feature type="region of interest" description="Disordered" evidence="1">
    <location>
        <begin position="120"/>
        <end position="139"/>
    </location>
</feature>
<dbReference type="RefSeq" id="WP_093655071.1">
    <property type="nucleotide sequence ID" value="NZ_FNHI01000009.1"/>
</dbReference>
<reference evidence="4" key="1">
    <citation type="submission" date="2016-10" db="EMBL/GenBank/DDBJ databases">
        <authorList>
            <person name="Varghese N."/>
            <person name="Submissions S."/>
        </authorList>
    </citation>
    <scope>NUCLEOTIDE SEQUENCE [LARGE SCALE GENOMIC DNA]</scope>
    <source>
        <strain evidence="4">CGMCC 4.7042</strain>
    </source>
</reference>
<dbReference type="Pfam" id="PF13466">
    <property type="entry name" value="STAS_2"/>
    <property type="match status" value="1"/>
</dbReference>
<sequence length="139" mass="14428">MTASPDGAFTLETGNGGTGEVCVRIDGDLDVDSADDLIEAARACLEADPSPRLLRLDCGKLTLCDSMGLAALLMIHRLATAAGARLRLDHRPELLERLLELTGTLDHFTDADGIAAAVRAPGEPDAQSTSGITPPVPPA</sequence>
<evidence type="ECO:0000256" key="1">
    <source>
        <dbReference type="SAM" id="MobiDB-lite"/>
    </source>
</evidence>
<evidence type="ECO:0000313" key="4">
    <source>
        <dbReference type="Proteomes" id="UP000199063"/>
    </source>
</evidence>
<evidence type="ECO:0000313" key="3">
    <source>
        <dbReference type="EMBL" id="SDM52341.1"/>
    </source>
</evidence>
<dbReference type="InterPro" id="IPR058548">
    <property type="entry name" value="MlaB-like_STAS"/>
</dbReference>
<evidence type="ECO:0000259" key="2">
    <source>
        <dbReference type="PROSITE" id="PS50801"/>
    </source>
</evidence>
<dbReference type="GeneID" id="40830404"/>
<feature type="domain" description="STAS" evidence="2">
    <location>
        <begin position="23"/>
        <end position="121"/>
    </location>
</feature>
<dbReference type="EMBL" id="FNHI01000009">
    <property type="protein sequence ID" value="SDM52341.1"/>
    <property type="molecule type" value="Genomic_DNA"/>
</dbReference>
<dbReference type="STRING" id="1196353.SAMN05444921_109167"/>
<dbReference type="CDD" id="cd07043">
    <property type="entry name" value="STAS_anti-anti-sigma_factors"/>
    <property type="match status" value="1"/>
</dbReference>
<gene>
    <name evidence="3" type="ORF">SAMN05444921_109167</name>
</gene>
<keyword evidence="4" id="KW-1185">Reference proteome</keyword>
<dbReference type="AlphaFoldDB" id="A0A1G9TXM8"/>
<dbReference type="PROSITE" id="PS50801">
    <property type="entry name" value="STAS"/>
    <property type="match status" value="1"/>
</dbReference>
<organism evidence="3 4">
    <name type="scientific">Streptomyces wuyuanensis</name>
    <dbReference type="NCBI Taxonomy" id="1196353"/>
    <lineage>
        <taxon>Bacteria</taxon>
        <taxon>Bacillati</taxon>
        <taxon>Actinomycetota</taxon>
        <taxon>Actinomycetes</taxon>
        <taxon>Kitasatosporales</taxon>
        <taxon>Streptomycetaceae</taxon>
        <taxon>Streptomyces</taxon>
    </lineage>
</organism>
<name>A0A1G9TXM8_9ACTN</name>
<dbReference type="InterPro" id="IPR036513">
    <property type="entry name" value="STAS_dom_sf"/>
</dbReference>
<accession>A0A1G9TXM8</accession>
<dbReference type="SUPFAM" id="SSF52091">
    <property type="entry name" value="SpoIIaa-like"/>
    <property type="match status" value="1"/>
</dbReference>
<protein>
    <submittedName>
        <fullName evidence="3">Anti-anti-sigma factor</fullName>
    </submittedName>
</protein>
<dbReference type="InterPro" id="IPR002645">
    <property type="entry name" value="STAS_dom"/>
</dbReference>
<proteinExistence type="predicted"/>
<dbReference type="Gene3D" id="3.30.750.24">
    <property type="entry name" value="STAS domain"/>
    <property type="match status" value="1"/>
</dbReference>